<dbReference type="Proteomes" id="UP000003028">
    <property type="component" value="Unassembled WGS sequence"/>
</dbReference>
<dbReference type="Pfam" id="PF07501">
    <property type="entry name" value="G5"/>
    <property type="match status" value="1"/>
</dbReference>
<accession>E7FWQ2</accession>
<dbReference type="Gene3D" id="2.20.230.10">
    <property type="entry name" value="Resuscitation-promoting factor rpfb"/>
    <property type="match status" value="1"/>
</dbReference>
<dbReference type="SMART" id="SM01208">
    <property type="entry name" value="G5"/>
    <property type="match status" value="1"/>
</dbReference>
<dbReference type="EMBL" id="ACLK02000002">
    <property type="protein sequence ID" value="EFY08516.1"/>
    <property type="molecule type" value="Genomic_DNA"/>
</dbReference>
<dbReference type="SUPFAM" id="SSF55797">
    <property type="entry name" value="PR-1-like"/>
    <property type="match status" value="1"/>
</dbReference>
<keyword evidence="1" id="KW-0732">Signal</keyword>
<evidence type="ECO:0000259" key="3">
    <source>
        <dbReference type="PROSITE" id="PS51109"/>
    </source>
</evidence>
<feature type="domain" description="G5" evidence="3">
    <location>
        <begin position="152"/>
        <end position="232"/>
    </location>
</feature>
<evidence type="ECO:0000256" key="2">
    <source>
        <dbReference type="SAM" id="MobiDB-lite"/>
    </source>
</evidence>
<dbReference type="PROSITE" id="PS51109">
    <property type="entry name" value="G5"/>
    <property type="match status" value="1"/>
</dbReference>
<evidence type="ECO:0000256" key="1">
    <source>
        <dbReference type="ARBA" id="ARBA00022729"/>
    </source>
</evidence>
<evidence type="ECO:0000313" key="4">
    <source>
        <dbReference type="EMBL" id="EFY08516.1"/>
    </source>
</evidence>
<keyword evidence="5" id="KW-1185">Reference proteome</keyword>
<dbReference type="InterPro" id="IPR011098">
    <property type="entry name" value="G5_dom"/>
</dbReference>
<dbReference type="InterPro" id="IPR035940">
    <property type="entry name" value="CAP_sf"/>
</dbReference>
<dbReference type="Gene3D" id="3.40.33.10">
    <property type="entry name" value="CAP"/>
    <property type="match status" value="1"/>
</dbReference>
<name>E7FWQ2_ERYRH</name>
<dbReference type="InterPro" id="IPR014044">
    <property type="entry name" value="CAP_dom"/>
</dbReference>
<dbReference type="PANTHER" id="PTHR31157">
    <property type="entry name" value="SCP DOMAIN-CONTAINING PROTEIN"/>
    <property type="match status" value="1"/>
</dbReference>
<comment type="caution">
    <text evidence="4">The sequence shown here is derived from an EMBL/GenBank/DDBJ whole genome shotgun (WGS) entry which is preliminary data.</text>
</comment>
<dbReference type="CDD" id="cd05379">
    <property type="entry name" value="CAP_bacterial"/>
    <property type="match status" value="1"/>
</dbReference>
<dbReference type="AlphaFoldDB" id="E7FWQ2"/>
<feature type="region of interest" description="Disordered" evidence="2">
    <location>
        <begin position="96"/>
        <end position="156"/>
    </location>
</feature>
<dbReference type="PROSITE" id="PS51257">
    <property type="entry name" value="PROKAR_LIPOPROTEIN"/>
    <property type="match status" value="1"/>
</dbReference>
<proteinExistence type="predicted"/>
<dbReference type="STRING" id="1648.A2I91_00125"/>
<organism evidence="4 5">
    <name type="scientific">Erysipelothrix rhusiopathiae ATCC 19414</name>
    <dbReference type="NCBI Taxonomy" id="525280"/>
    <lineage>
        <taxon>Bacteria</taxon>
        <taxon>Bacillati</taxon>
        <taxon>Bacillota</taxon>
        <taxon>Erysipelotrichia</taxon>
        <taxon>Erysipelotrichales</taxon>
        <taxon>Erysipelotrichaceae</taxon>
        <taxon>Erysipelothrix</taxon>
    </lineage>
</organism>
<gene>
    <name evidence="4" type="ORF">HMPREF0357_10622</name>
</gene>
<protein>
    <submittedName>
        <fullName evidence="4">SCP-like protein</fullName>
    </submittedName>
</protein>
<evidence type="ECO:0000313" key="5">
    <source>
        <dbReference type="Proteomes" id="UP000003028"/>
    </source>
</evidence>
<dbReference type="Pfam" id="PF00188">
    <property type="entry name" value="CAP"/>
    <property type="match status" value="1"/>
</dbReference>
<dbReference type="PANTHER" id="PTHR31157:SF1">
    <property type="entry name" value="SCP DOMAIN-CONTAINING PROTEIN"/>
    <property type="match status" value="1"/>
</dbReference>
<reference evidence="4" key="1">
    <citation type="submission" date="2011-01" db="EMBL/GenBank/DDBJ databases">
        <authorList>
            <person name="Muzny D."/>
            <person name="Qin X."/>
            <person name="Buhay C."/>
            <person name="Dugan-Rocha S."/>
            <person name="Ding Y."/>
            <person name="Chen G."/>
            <person name="Hawes A."/>
            <person name="Holder M."/>
            <person name="Jhangiani S."/>
            <person name="Johnson A."/>
            <person name="Khan Z."/>
            <person name="Li Z."/>
            <person name="Liu W."/>
            <person name="Liu X."/>
            <person name="Perez L."/>
            <person name="Shen H."/>
            <person name="Wang Q."/>
            <person name="Watt J."/>
            <person name="Xi L."/>
            <person name="Xin Y."/>
            <person name="Zhou J."/>
            <person name="Deng J."/>
            <person name="Jiang H."/>
            <person name="Liu Y."/>
            <person name="Qu J."/>
            <person name="Song X.-Z."/>
            <person name="Zhang L."/>
            <person name="Villasana D."/>
            <person name="Johnson A."/>
            <person name="Liu J."/>
            <person name="Liyanage D."/>
            <person name="Lorensuhewa L."/>
            <person name="Robinson T."/>
            <person name="Song A."/>
            <person name="Song B.-B."/>
            <person name="Dinh H."/>
            <person name="Thornton R."/>
            <person name="Coyle M."/>
            <person name="Francisco L."/>
            <person name="Jackson L."/>
            <person name="Javaid M."/>
            <person name="Korchina V."/>
            <person name="Kovar C."/>
            <person name="Mata R."/>
            <person name="Mathew T."/>
            <person name="Ngo R."/>
            <person name="Nguyen L."/>
            <person name="Nguyen N."/>
            <person name="Okwuonu G."/>
            <person name="Ongeri F."/>
            <person name="Pham C."/>
            <person name="Simmons D."/>
            <person name="Wilczek-Boney K."/>
            <person name="Hale W."/>
            <person name="Jakkamsetti A."/>
            <person name="Pham P."/>
            <person name="Ruth R."/>
            <person name="San Lucas F."/>
            <person name="Warren J."/>
            <person name="Zhang J."/>
            <person name="Zhao Z."/>
            <person name="Zhou C."/>
            <person name="Zhu D."/>
            <person name="Lee S."/>
            <person name="Bess C."/>
            <person name="Blankenburg K."/>
            <person name="Forbes L."/>
            <person name="Fu Q."/>
            <person name="Gubbala S."/>
            <person name="Hirani K."/>
            <person name="Jayaseelan J.C."/>
            <person name="Lara F."/>
            <person name="Munidasa M."/>
            <person name="Palculict T."/>
            <person name="Patil S."/>
            <person name="Pu L.-L."/>
            <person name="Saada N."/>
            <person name="Tang L."/>
            <person name="Weissenberger G."/>
            <person name="Zhu Y."/>
            <person name="Hemphill L."/>
            <person name="Shang Y."/>
            <person name="Youmans B."/>
            <person name="Ayvaz T."/>
            <person name="Ross M."/>
            <person name="Santibanez J."/>
            <person name="Aqrawi P."/>
            <person name="Gross S."/>
            <person name="Joshi V."/>
            <person name="Fowler G."/>
            <person name="Nazareth L."/>
            <person name="Reid J."/>
            <person name="Worley K."/>
            <person name="Petrosino J."/>
            <person name="Highlander S."/>
            <person name="Gibbs R."/>
        </authorList>
    </citation>
    <scope>NUCLEOTIDE SEQUENCE [LARGE SCALE GENOMIC DNA]</scope>
    <source>
        <strain evidence="4">ATCC 19414</strain>
    </source>
</reference>
<sequence>METILMKKRITLLLCIVLLTGCGAKTEPEEVLESKTLTTKDVELLKKHGLDVTESNEVKVDKDGNMIFTVDEKEVKVPFTLLDDKEADKKLTETLKEQKEVSKKDTDPKKNSKKDTKKDSKKESKTEASKETKKEEKKEVEKKQDKASEKKEPTVTYREAKDYESIAFSEEYREDASMNKGESYVQRDGENGKKEIVYSVKVVDGVDTEWTVKSSSVIKNPVNKIIVNGTYEARGSISDGYATEVYNLINANRRAKGLSNLTWSNSLYNSAQIRAKEISVLFEHTRPNGQSVLAMANDINGENIVYGRIDMDFLVNLWMNSPGHYGNIMNDFKYTATAVYIEDGYAYAVQLFGY</sequence>